<dbReference type="Gene3D" id="2.40.10.230">
    <property type="entry name" value="Probable tRNA pseudouridine synthase domain"/>
    <property type="match status" value="1"/>
</dbReference>
<dbReference type="InterPro" id="IPR038664">
    <property type="entry name" value="Gar1/Naf1_Cbf5-bd_sf"/>
</dbReference>
<dbReference type="Proteomes" id="UP000316217">
    <property type="component" value="Unassembled WGS sequence"/>
</dbReference>
<evidence type="ECO:0000313" key="3">
    <source>
        <dbReference type="Proteomes" id="UP000277582"/>
    </source>
</evidence>
<evidence type="ECO:0000313" key="1">
    <source>
        <dbReference type="EMBL" id="RSN76164.1"/>
    </source>
</evidence>
<organism evidence="1 3">
    <name type="scientific">Candidatus Methanodesulfokora washburnensis</name>
    <dbReference type="NCBI Taxonomy" id="2478471"/>
    <lineage>
        <taxon>Archaea</taxon>
        <taxon>Thermoproteota</taxon>
        <taxon>Candidatus Korarchaeia</taxon>
        <taxon>Candidatus Korarchaeia incertae sedis</taxon>
        <taxon>Candidatus Methanodesulfokora</taxon>
    </lineage>
</organism>
<evidence type="ECO:0000313" key="2">
    <source>
        <dbReference type="EMBL" id="RZN62682.1"/>
    </source>
</evidence>
<dbReference type="Proteomes" id="UP000277582">
    <property type="component" value="Unassembled WGS sequence"/>
</dbReference>
<dbReference type="AlphaFoldDB" id="A0A429GQT4"/>
<dbReference type="SUPFAM" id="SSF50447">
    <property type="entry name" value="Translation proteins"/>
    <property type="match status" value="1"/>
</dbReference>
<dbReference type="EMBL" id="RXII01000039">
    <property type="protein sequence ID" value="RZN62682.1"/>
    <property type="molecule type" value="Genomic_DNA"/>
</dbReference>
<sequence length="95" mass="10905">MRKIGRIEKVTRSRNFLVKAEGIIFSDPKDAPVISEDLRMLGIVRDVIGPADSPYLLVKILVPLDKASEFVGKEVYMPSSKKEWRTLSEKIRREF</sequence>
<dbReference type="InterPro" id="IPR009000">
    <property type="entry name" value="Transl_B-barrel_sf"/>
</dbReference>
<dbReference type="EMBL" id="RCOS01000062">
    <property type="protein sequence ID" value="RSN76164.1"/>
    <property type="molecule type" value="Genomic_DNA"/>
</dbReference>
<protein>
    <recommendedName>
        <fullName evidence="5">H/ACA RNA-protein complex protein Gar1</fullName>
    </recommendedName>
</protein>
<gene>
    <name evidence="1" type="ORF">D6D85_04215</name>
    <name evidence="2" type="ORF">EF810_02170</name>
</gene>
<name>A0A429GQT4_9CREN</name>
<keyword evidence="3" id="KW-1185">Reference proteome</keyword>
<dbReference type="RefSeq" id="WP_125670787.1">
    <property type="nucleotide sequence ID" value="NZ_RCOS01000062.1"/>
</dbReference>
<reference evidence="2 4" key="2">
    <citation type="journal article" date="2019" name="Nat. Microbiol.">
        <title>Wide diversity of methane and short-chain alkane metabolisms in uncultured archaea.</title>
        <authorList>
            <person name="Borrel G."/>
            <person name="Adam P.S."/>
            <person name="McKay L.J."/>
            <person name="Chen L.X."/>
            <person name="Sierra-Garcia I.N."/>
            <person name="Sieber C.M."/>
            <person name="Letourneur Q."/>
            <person name="Ghozlane A."/>
            <person name="Andersen G.L."/>
            <person name="Li W.J."/>
            <person name="Hallam S.J."/>
            <person name="Muyzer G."/>
            <person name="de Oliveira V.M."/>
            <person name="Inskeep W.P."/>
            <person name="Banfield J.F."/>
            <person name="Gribaldo S."/>
        </authorList>
    </citation>
    <scope>NUCLEOTIDE SEQUENCE [LARGE SCALE GENOMIC DNA]</scope>
    <source>
        <strain evidence="2">NM4</strain>
    </source>
</reference>
<proteinExistence type="predicted"/>
<comment type="caution">
    <text evidence="1">The sequence shown here is derived from an EMBL/GenBank/DDBJ whole genome shotgun (WGS) entry which is preliminary data.</text>
</comment>
<dbReference type="OrthoDB" id="60264at2157"/>
<evidence type="ECO:0000313" key="4">
    <source>
        <dbReference type="Proteomes" id="UP000316217"/>
    </source>
</evidence>
<evidence type="ECO:0008006" key="5">
    <source>
        <dbReference type="Google" id="ProtNLM"/>
    </source>
</evidence>
<reference evidence="1 3" key="1">
    <citation type="submission" date="2018-10" db="EMBL/GenBank/DDBJ databases">
        <title>Co-occurring genomic capacity for anaerobic methane metabolism and dissimilatory sulfite reduction discovered in the Korarchaeota.</title>
        <authorList>
            <person name="Mckay L.J."/>
            <person name="Dlakic M."/>
            <person name="Fields M.W."/>
            <person name="Delmont T.O."/>
            <person name="Eren A.M."/>
            <person name="Jay Z.J."/>
            <person name="Klingelsmith K.B."/>
            <person name="Rusch D.B."/>
            <person name="Inskeep W.P."/>
        </authorList>
    </citation>
    <scope>NUCLEOTIDE SEQUENCE [LARGE SCALE GENOMIC DNA]</scope>
    <source>
        <strain evidence="1 3">MDKW</strain>
    </source>
</reference>
<accession>A0A429GQT4</accession>